<reference evidence="4" key="1">
    <citation type="submission" date="2016-10" db="EMBL/GenBank/DDBJ databases">
        <authorList>
            <person name="Varghese N."/>
            <person name="Submissions S."/>
        </authorList>
    </citation>
    <scope>NUCLEOTIDE SEQUENCE [LARGE SCALE GENOMIC DNA]</scope>
    <source>
        <strain evidence="4">DSM 45421</strain>
    </source>
</reference>
<dbReference type="InterPro" id="IPR029787">
    <property type="entry name" value="Nucleotide_cyclase"/>
</dbReference>
<keyword evidence="1" id="KW-1133">Transmembrane helix</keyword>
<feature type="transmembrane region" description="Helical" evidence="1">
    <location>
        <begin position="93"/>
        <end position="113"/>
    </location>
</feature>
<sequence>MTRRRRLPAWLVTGLLRPLAGDDERVEYWVRHVRTGVLLTQLCGWTTLAHLFFAPSSPQVDLGLLALAGGVVLLSPLLLALPLRQMMRDLRGCLLFYGWSLATTIVVALGARLDGGTSSPFWTMLFVTLAFMAVAYPPVGVALTGAGMALAHLFVVADEIDSHVVFTASVMAVFTICCSFTSANHWAAQDRQVLLLRAQEALATTDPLTGVPNRRAFLERLERAVGRAGAGERAVVCIVDLDGFKAVNDLEGHAAGDAVLRAVAEALTAAVRETDTVARLGGDEFAVLADALLPADDAVLADRLRAAVAAVGAGHGVTASVGRALVGAGDDVAGVLHRADAAMYRAKAAGGDGVHELAG</sequence>
<name>A0A1G6Q7J8_9ACTN</name>
<evidence type="ECO:0000256" key="1">
    <source>
        <dbReference type="SAM" id="Phobius"/>
    </source>
</evidence>
<dbReference type="Pfam" id="PF00990">
    <property type="entry name" value="GGDEF"/>
    <property type="match status" value="1"/>
</dbReference>
<feature type="domain" description="GGDEF" evidence="2">
    <location>
        <begin position="232"/>
        <end position="359"/>
    </location>
</feature>
<gene>
    <name evidence="3" type="ORF">SAMN05660690_2763</name>
</gene>
<feature type="transmembrane region" description="Helical" evidence="1">
    <location>
        <begin position="164"/>
        <end position="187"/>
    </location>
</feature>
<organism evidence="3 4">
    <name type="scientific">Geodermatophilus telluris</name>
    <dbReference type="NCBI Taxonomy" id="1190417"/>
    <lineage>
        <taxon>Bacteria</taxon>
        <taxon>Bacillati</taxon>
        <taxon>Actinomycetota</taxon>
        <taxon>Actinomycetes</taxon>
        <taxon>Geodermatophilales</taxon>
        <taxon>Geodermatophilaceae</taxon>
        <taxon>Geodermatophilus</taxon>
    </lineage>
</organism>
<dbReference type="InterPro" id="IPR050469">
    <property type="entry name" value="Diguanylate_Cyclase"/>
</dbReference>
<feature type="transmembrane region" description="Helical" evidence="1">
    <location>
        <begin position="62"/>
        <end position="81"/>
    </location>
</feature>
<dbReference type="InterPro" id="IPR000160">
    <property type="entry name" value="GGDEF_dom"/>
</dbReference>
<dbReference type="InterPro" id="IPR043128">
    <property type="entry name" value="Rev_trsase/Diguanyl_cyclase"/>
</dbReference>
<dbReference type="RefSeq" id="WP_139173643.1">
    <property type="nucleotide sequence ID" value="NZ_FMZF01000004.1"/>
</dbReference>
<dbReference type="OrthoDB" id="23692at2"/>
<dbReference type="Proteomes" id="UP000199416">
    <property type="component" value="Unassembled WGS sequence"/>
</dbReference>
<evidence type="ECO:0000259" key="2">
    <source>
        <dbReference type="PROSITE" id="PS50887"/>
    </source>
</evidence>
<accession>A0A1G6Q7J8</accession>
<evidence type="ECO:0000313" key="3">
    <source>
        <dbReference type="EMBL" id="SDC88450.1"/>
    </source>
</evidence>
<evidence type="ECO:0000313" key="4">
    <source>
        <dbReference type="Proteomes" id="UP000199416"/>
    </source>
</evidence>
<dbReference type="Gene3D" id="3.30.70.270">
    <property type="match status" value="1"/>
</dbReference>
<dbReference type="AlphaFoldDB" id="A0A1G6Q7J8"/>
<dbReference type="GO" id="GO:1902201">
    <property type="term" value="P:negative regulation of bacterial-type flagellum-dependent cell motility"/>
    <property type="evidence" value="ECO:0007669"/>
    <property type="project" value="TreeGrafter"/>
</dbReference>
<dbReference type="EMBL" id="FMZF01000004">
    <property type="protein sequence ID" value="SDC88450.1"/>
    <property type="molecule type" value="Genomic_DNA"/>
</dbReference>
<feature type="transmembrane region" description="Helical" evidence="1">
    <location>
        <begin position="125"/>
        <end position="157"/>
    </location>
</feature>
<protein>
    <submittedName>
        <fullName evidence="3">Diguanylate cyclase (GGDEF) domain-containing protein</fullName>
    </submittedName>
</protein>
<keyword evidence="4" id="KW-1185">Reference proteome</keyword>
<dbReference type="SMART" id="SM00267">
    <property type="entry name" value="GGDEF"/>
    <property type="match status" value="1"/>
</dbReference>
<dbReference type="NCBIfam" id="TIGR00254">
    <property type="entry name" value="GGDEF"/>
    <property type="match status" value="1"/>
</dbReference>
<dbReference type="PANTHER" id="PTHR45138">
    <property type="entry name" value="REGULATORY COMPONENTS OF SENSORY TRANSDUCTION SYSTEM"/>
    <property type="match status" value="1"/>
</dbReference>
<dbReference type="GO" id="GO:0005886">
    <property type="term" value="C:plasma membrane"/>
    <property type="evidence" value="ECO:0007669"/>
    <property type="project" value="TreeGrafter"/>
</dbReference>
<keyword evidence="1" id="KW-0812">Transmembrane</keyword>
<dbReference type="PROSITE" id="PS50887">
    <property type="entry name" value="GGDEF"/>
    <property type="match status" value="1"/>
</dbReference>
<dbReference type="CDD" id="cd01949">
    <property type="entry name" value="GGDEF"/>
    <property type="match status" value="1"/>
</dbReference>
<dbReference type="GO" id="GO:0052621">
    <property type="term" value="F:diguanylate cyclase activity"/>
    <property type="evidence" value="ECO:0007669"/>
    <property type="project" value="TreeGrafter"/>
</dbReference>
<dbReference type="GO" id="GO:0043709">
    <property type="term" value="P:cell adhesion involved in single-species biofilm formation"/>
    <property type="evidence" value="ECO:0007669"/>
    <property type="project" value="TreeGrafter"/>
</dbReference>
<dbReference type="SUPFAM" id="SSF55073">
    <property type="entry name" value="Nucleotide cyclase"/>
    <property type="match status" value="1"/>
</dbReference>
<proteinExistence type="predicted"/>
<dbReference type="PANTHER" id="PTHR45138:SF9">
    <property type="entry name" value="DIGUANYLATE CYCLASE DGCM-RELATED"/>
    <property type="match status" value="1"/>
</dbReference>
<keyword evidence="1" id="KW-0472">Membrane</keyword>
<dbReference type="STRING" id="1190417.SAMN05660690_2763"/>